<evidence type="ECO:0000313" key="1">
    <source>
        <dbReference type="EMBL" id="MFM9328400.1"/>
    </source>
</evidence>
<keyword evidence="2" id="KW-1185">Reference proteome</keyword>
<gene>
    <name evidence="1" type="ORF">ACI1P1_08890</name>
</gene>
<comment type="caution">
    <text evidence="1">The sequence shown here is derived from an EMBL/GenBank/DDBJ whole genome shotgun (WGS) entry which is preliminary data.</text>
</comment>
<keyword evidence="1" id="KW-0238">DNA-binding</keyword>
<name>A0ACC7NW49_9BACL</name>
<proteinExistence type="predicted"/>
<protein>
    <submittedName>
        <fullName evidence="1">Winged helix DNA-binding protein</fullName>
    </submittedName>
</protein>
<accession>A0ACC7NW49</accession>
<organism evidence="1 2">
    <name type="scientific">Paenibacillus mesotrionivorans</name>
    <dbReference type="NCBI Taxonomy" id="3160968"/>
    <lineage>
        <taxon>Bacteria</taxon>
        <taxon>Bacillati</taxon>
        <taxon>Bacillota</taxon>
        <taxon>Bacilli</taxon>
        <taxon>Bacillales</taxon>
        <taxon>Paenibacillaceae</taxon>
        <taxon>Paenibacillus</taxon>
    </lineage>
</organism>
<evidence type="ECO:0000313" key="2">
    <source>
        <dbReference type="Proteomes" id="UP001631969"/>
    </source>
</evidence>
<reference evidence="1" key="1">
    <citation type="submission" date="2024-12" db="EMBL/GenBank/DDBJ databases">
        <authorList>
            <person name="Wu N."/>
        </authorList>
    </citation>
    <scope>NUCLEOTIDE SEQUENCE</scope>
    <source>
        <strain evidence="1">P15</strain>
    </source>
</reference>
<dbReference type="EMBL" id="JBJURJ010000005">
    <property type="protein sequence ID" value="MFM9328400.1"/>
    <property type="molecule type" value="Genomic_DNA"/>
</dbReference>
<dbReference type="Proteomes" id="UP001631969">
    <property type="component" value="Unassembled WGS sequence"/>
</dbReference>
<sequence>MEWTKLKHIGSFSWIIWRSGLGSGGDVWNGGTGRRRLCFAAISGWPLQGHYEGLHPEYEVTDWRGLSYFCDFVWITPYLKLAIEIKGFGPHVRDMDRQKYCNELNRETFLTALGFQVVALAYDDVQQRPEQCITLLRMVLSRFLQKDGHSGGLTVRERELVRLACCLGGRLRPMDASEQLGLNHRTVVRTLKALCEKGLFTAEGGAEGKRVVRYRLLPRAVGYL</sequence>